<name>A0A0U5B9U9_9MICO</name>
<evidence type="ECO:0000313" key="3">
    <source>
        <dbReference type="Proteomes" id="UP000218965"/>
    </source>
</evidence>
<reference evidence="2 3" key="2">
    <citation type="submission" date="2016-01" db="EMBL/GenBank/DDBJ databases">
        <title>Microcella alkaliphila JAM AC0309 whole genome shotgun sequence.</title>
        <authorList>
            <person name="Kurata A."/>
            <person name="Hirose Y."/>
            <person name="Kishimoto N."/>
            <person name="Kobayashi T."/>
        </authorList>
    </citation>
    <scope>NUCLEOTIDE SEQUENCE [LARGE SCALE GENOMIC DNA]</scope>
    <source>
        <strain evidence="2 3">JAM AC0309</strain>
    </source>
</reference>
<keyword evidence="1" id="KW-1133">Transmembrane helix</keyword>
<reference evidence="3" key="1">
    <citation type="submission" date="2015-12" db="EMBL/GenBank/DDBJ databases">
        <authorList>
            <person name="Shamseldin A."/>
            <person name="Moawad H."/>
            <person name="Abd El-Rahim W.M."/>
            <person name="Sadowsky M.J."/>
        </authorList>
    </citation>
    <scope>NUCLEOTIDE SEQUENCE [LARGE SCALE GENOMIC DNA]</scope>
    <source>
        <strain evidence="3">JAM AC0309</strain>
    </source>
</reference>
<protein>
    <submittedName>
        <fullName evidence="2">Uncharacterized protein</fullName>
    </submittedName>
</protein>
<feature type="transmembrane region" description="Helical" evidence="1">
    <location>
        <begin position="129"/>
        <end position="147"/>
    </location>
</feature>
<feature type="transmembrane region" description="Helical" evidence="1">
    <location>
        <begin position="73"/>
        <end position="96"/>
    </location>
</feature>
<accession>A0A0U5B9U9</accession>
<keyword evidence="1" id="KW-0812">Transmembrane</keyword>
<feature type="transmembrane region" description="Helical" evidence="1">
    <location>
        <begin position="102"/>
        <end position="122"/>
    </location>
</feature>
<evidence type="ECO:0000313" key="2">
    <source>
        <dbReference type="EMBL" id="BAU31425.1"/>
    </source>
</evidence>
<organism evidence="2 3">
    <name type="scientific">Microcella alkaliphila</name>
    <dbReference type="NCBI Taxonomy" id="279828"/>
    <lineage>
        <taxon>Bacteria</taxon>
        <taxon>Bacillati</taxon>
        <taxon>Actinomycetota</taxon>
        <taxon>Actinomycetes</taxon>
        <taxon>Micrococcales</taxon>
        <taxon>Microbacteriaceae</taxon>
        <taxon>Microcella</taxon>
    </lineage>
</organism>
<evidence type="ECO:0000256" key="1">
    <source>
        <dbReference type="SAM" id="Phobius"/>
    </source>
</evidence>
<dbReference type="RefSeq" id="WP_096420630.1">
    <property type="nucleotide sequence ID" value="NZ_AP017315.1"/>
</dbReference>
<keyword evidence="1" id="KW-0472">Membrane</keyword>
<dbReference type="KEGG" id="malk:MalAC0309_0553"/>
<dbReference type="EMBL" id="AP017315">
    <property type="protein sequence ID" value="BAU31425.1"/>
    <property type="molecule type" value="Genomic_DNA"/>
</dbReference>
<sequence>MSADHLPLRWGTHRERAAIGLTLIAGGLVHLQAASTTNLWPLAVGSAAHALGWFLLPARAWRRLLPVAPSLGTLWLLLTGPQALWTLAIPYLGWLLARHRPWITLITVGPVLLAGVVAAVAFREYPGMLAALALGAVVTVGCSWWAAALDRAPSARPRTAHPADA</sequence>
<dbReference type="AlphaFoldDB" id="A0A0U5B9U9"/>
<proteinExistence type="predicted"/>
<dbReference type="Proteomes" id="UP000218965">
    <property type="component" value="Chromosome"/>
</dbReference>
<gene>
    <name evidence="2" type="ORF">MalAC0309_0553</name>
</gene>
<dbReference type="OrthoDB" id="5115602at2"/>